<accession>A0AC55DA00</accession>
<proteinExistence type="predicted"/>
<evidence type="ECO:0000313" key="2">
    <source>
        <dbReference type="RefSeq" id="XP_045148570.1"/>
    </source>
</evidence>
<sequence>MDLPEGWLGDPAAATMHLWDQPQEGSVGTPPSLEEQILNSTFEACDPQRTGTVAVTQVVAYLETVTGRGPQDLHLQTLARSLDPNREGAGATVDLDTFLVVMRDWIAACQLDGGLELEEEPAFKGALAPQQLPSGCPEIEEPANLESFGGEDDPRPELPATAELLSSLEDLELSNRRLAAENAKLQRSVETAEEGTARLADEISALRKQLRRSSFHRDKEQQHLVAKMEKLQEENGKLLAERDGMKRRTEELTIEKETDTPLPWQRHIYECECLICQRDTILSERTRHAESLAKSLEEYKVTTQELRLEISHLEEQLSQTHEGPDELSEETQSRRVGWATLLPPSLGSEIAAIRQKQAEAAAAELLSPLCGVWQWEDVGGETGEEAAPPSEALPEGPKTAGERGSQEGPVPPGEEETEHGVRLPRNQEEEPEAQTPETAAVPAELPTPLEATGDIPGSPPESPDTWGDEMEVNLQRALVPVLATKELVPVPRQQWGQLSLPFRPAEQFRVTRHPLLPTPVLGLLLLLLLSALLLGHSQPPTCPHLQLSYLQPPPM</sequence>
<gene>
    <name evidence="2" type="primary">KASH5</name>
</gene>
<keyword evidence="1" id="KW-1185">Reference proteome</keyword>
<name>A0AC55DA00_ECHTE</name>
<evidence type="ECO:0000313" key="1">
    <source>
        <dbReference type="Proteomes" id="UP000694863"/>
    </source>
</evidence>
<dbReference type="RefSeq" id="XP_045148570.1">
    <property type="nucleotide sequence ID" value="XM_045292635.1"/>
</dbReference>
<dbReference type="Proteomes" id="UP000694863">
    <property type="component" value="Unplaced"/>
</dbReference>
<protein>
    <submittedName>
        <fullName evidence="2">Protein KASH5</fullName>
    </submittedName>
</protein>
<organism evidence="1 2">
    <name type="scientific">Echinops telfairi</name>
    <name type="common">Lesser hedgehog tenrec</name>
    <dbReference type="NCBI Taxonomy" id="9371"/>
    <lineage>
        <taxon>Eukaryota</taxon>
        <taxon>Metazoa</taxon>
        <taxon>Chordata</taxon>
        <taxon>Craniata</taxon>
        <taxon>Vertebrata</taxon>
        <taxon>Euteleostomi</taxon>
        <taxon>Mammalia</taxon>
        <taxon>Eutheria</taxon>
        <taxon>Afrotheria</taxon>
        <taxon>Tenrecidae</taxon>
        <taxon>Tenrecinae</taxon>
        <taxon>Echinops</taxon>
    </lineage>
</organism>
<reference evidence="2" key="1">
    <citation type="submission" date="2025-08" db="UniProtKB">
        <authorList>
            <consortium name="RefSeq"/>
        </authorList>
    </citation>
    <scope>IDENTIFICATION</scope>
</reference>